<protein>
    <submittedName>
        <fullName evidence="2">Uncharacterized protein</fullName>
    </submittedName>
</protein>
<name>A0AAV3Z9U2_9GAST</name>
<keyword evidence="1" id="KW-1133">Transmembrane helix</keyword>
<evidence type="ECO:0000256" key="1">
    <source>
        <dbReference type="SAM" id="Phobius"/>
    </source>
</evidence>
<sequence length="158" mass="18080">MTPRVFYINHKEEPWGKTLREIGPFHGDKLKISYPASRSLRRPCLVHTKKRMVMRMGYRLTEVTRITREYTPRDSFSAVHCLHSSIRFLSCLPPLFALSAFATVFACIMLSRPDKTWERDDLFAQMGAGCVPFTDLSLALAWPGEPPGSNKLYITVTQ</sequence>
<keyword evidence="1" id="KW-0472">Membrane</keyword>
<feature type="transmembrane region" description="Helical" evidence="1">
    <location>
        <begin position="92"/>
        <end position="110"/>
    </location>
</feature>
<keyword evidence="3" id="KW-1185">Reference proteome</keyword>
<dbReference type="Proteomes" id="UP000735302">
    <property type="component" value="Unassembled WGS sequence"/>
</dbReference>
<comment type="caution">
    <text evidence="2">The sequence shown here is derived from an EMBL/GenBank/DDBJ whole genome shotgun (WGS) entry which is preliminary data.</text>
</comment>
<organism evidence="2 3">
    <name type="scientific">Plakobranchus ocellatus</name>
    <dbReference type="NCBI Taxonomy" id="259542"/>
    <lineage>
        <taxon>Eukaryota</taxon>
        <taxon>Metazoa</taxon>
        <taxon>Spiralia</taxon>
        <taxon>Lophotrochozoa</taxon>
        <taxon>Mollusca</taxon>
        <taxon>Gastropoda</taxon>
        <taxon>Heterobranchia</taxon>
        <taxon>Euthyneura</taxon>
        <taxon>Panpulmonata</taxon>
        <taxon>Sacoglossa</taxon>
        <taxon>Placobranchoidea</taxon>
        <taxon>Plakobranchidae</taxon>
        <taxon>Plakobranchus</taxon>
    </lineage>
</organism>
<dbReference type="AlphaFoldDB" id="A0AAV3Z9U2"/>
<evidence type="ECO:0000313" key="3">
    <source>
        <dbReference type="Proteomes" id="UP000735302"/>
    </source>
</evidence>
<proteinExistence type="predicted"/>
<gene>
    <name evidence="2" type="ORF">PoB_001851700</name>
</gene>
<keyword evidence="1" id="KW-0812">Transmembrane</keyword>
<dbReference type="EMBL" id="BLXT01002217">
    <property type="protein sequence ID" value="GFN92011.1"/>
    <property type="molecule type" value="Genomic_DNA"/>
</dbReference>
<accession>A0AAV3Z9U2</accession>
<evidence type="ECO:0000313" key="2">
    <source>
        <dbReference type="EMBL" id="GFN92011.1"/>
    </source>
</evidence>
<reference evidence="2 3" key="1">
    <citation type="journal article" date="2021" name="Elife">
        <title>Chloroplast acquisition without the gene transfer in kleptoplastic sea slugs, Plakobranchus ocellatus.</title>
        <authorList>
            <person name="Maeda T."/>
            <person name="Takahashi S."/>
            <person name="Yoshida T."/>
            <person name="Shimamura S."/>
            <person name="Takaki Y."/>
            <person name="Nagai Y."/>
            <person name="Toyoda A."/>
            <person name="Suzuki Y."/>
            <person name="Arimoto A."/>
            <person name="Ishii H."/>
            <person name="Satoh N."/>
            <person name="Nishiyama T."/>
            <person name="Hasebe M."/>
            <person name="Maruyama T."/>
            <person name="Minagawa J."/>
            <person name="Obokata J."/>
            <person name="Shigenobu S."/>
        </authorList>
    </citation>
    <scope>NUCLEOTIDE SEQUENCE [LARGE SCALE GENOMIC DNA]</scope>
</reference>